<dbReference type="Proteomes" id="UP000285744">
    <property type="component" value="Unassembled WGS sequence"/>
</dbReference>
<feature type="compositionally biased region" description="Low complexity" evidence="1">
    <location>
        <begin position="286"/>
        <end position="303"/>
    </location>
</feature>
<organism evidence="3 4">
    <name type="scientific">Micromonospora globbae</name>
    <dbReference type="NCBI Taxonomy" id="1894969"/>
    <lineage>
        <taxon>Bacteria</taxon>
        <taxon>Bacillati</taxon>
        <taxon>Actinomycetota</taxon>
        <taxon>Actinomycetes</taxon>
        <taxon>Micromonosporales</taxon>
        <taxon>Micromonosporaceae</taxon>
        <taxon>Micromonospora</taxon>
    </lineage>
</organism>
<feature type="transmembrane region" description="Helical" evidence="2">
    <location>
        <begin position="71"/>
        <end position="88"/>
    </location>
</feature>
<evidence type="ECO:0000313" key="4">
    <source>
        <dbReference type="Proteomes" id="UP000285744"/>
    </source>
</evidence>
<evidence type="ECO:0000313" key="3">
    <source>
        <dbReference type="EMBL" id="RKF28824.1"/>
    </source>
</evidence>
<proteinExistence type="predicted"/>
<keyword evidence="2" id="KW-0472">Membrane</keyword>
<accession>A0A420F7C8</accession>
<evidence type="ECO:0000256" key="1">
    <source>
        <dbReference type="SAM" id="MobiDB-lite"/>
    </source>
</evidence>
<keyword evidence="2" id="KW-1133">Transmembrane helix</keyword>
<feature type="transmembrane region" description="Helical" evidence="2">
    <location>
        <begin position="123"/>
        <end position="148"/>
    </location>
</feature>
<reference evidence="3 4" key="1">
    <citation type="journal article" date="2018" name="Int. J. Syst. Evol. Microbiol.">
        <title>Micromonospora globbae sp. nov., an endophytic actinomycete isolated from roots of Globba winitii C. H. Wright.</title>
        <authorList>
            <person name="Kuncharoen N."/>
            <person name="Pittayakhajonwut P."/>
            <person name="Tanasupawat S."/>
        </authorList>
    </citation>
    <scope>NUCLEOTIDE SEQUENCE [LARGE SCALE GENOMIC DNA]</scope>
    <source>
        <strain evidence="3 4">WPS1-2</strain>
    </source>
</reference>
<name>A0A420F7C8_9ACTN</name>
<evidence type="ECO:0000256" key="2">
    <source>
        <dbReference type="SAM" id="Phobius"/>
    </source>
</evidence>
<dbReference type="EMBL" id="RAQQ01000002">
    <property type="protein sequence ID" value="RKF28824.1"/>
    <property type="molecule type" value="Genomic_DNA"/>
</dbReference>
<protein>
    <submittedName>
        <fullName evidence="3">Uncharacterized protein</fullName>
    </submittedName>
</protein>
<feature type="transmembrane region" description="Helical" evidence="2">
    <location>
        <begin position="168"/>
        <end position="187"/>
    </location>
</feature>
<dbReference type="RefSeq" id="WP_120326911.1">
    <property type="nucleotide sequence ID" value="NZ_CP109307.1"/>
</dbReference>
<dbReference type="OrthoDB" id="8082651at2"/>
<sequence>MGRKRLDPRGLQLVFGAFALIAGTLTAQRPDPPHPLFTTAATYGYAVAAVLSIVGWFALGRPATAAYARRVLIVFHLIFVPAQFLFLLAHELPWLGMALSSAIVVSQRPRFPRLGRTSRKVWLTLHVGIGVGWLGVATGMLALAIIGATADTHETQHGAYLMLHRFDLLLAIPSAFLSIITGVVVSLGTPWGLLRHWWVLAKLAIALALPLLASFEGPWIEELEARSADGVIETGTTGLLLTGAMGLFAALLWTAVILSVFKPGGRTRWGRPKGEPRRTPRTASTGAARPAPGVALAPPAGNV</sequence>
<keyword evidence="2" id="KW-0812">Transmembrane</keyword>
<feature type="region of interest" description="Disordered" evidence="1">
    <location>
        <begin position="268"/>
        <end position="303"/>
    </location>
</feature>
<comment type="caution">
    <text evidence="3">The sequence shown here is derived from an EMBL/GenBank/DDBJ whole genome shotgun (WGS) entry which is preliminary data.</text>
</comment>
<dbReference type="AlphaFoldDB" id="A0A420F7C8"/>
<feature type="transmembrane region" description="Helical" evidence="2">
    <location>
        <begin position="240"/>
        <end position="261"/>
    </location>
</feature>
<feature type="transmembrane region" description="Helical" evidence="2">
    <location>
        <begin position="36"/>
        <end position="59"/>
    </location>
</feature>
<gene>
    <name evidence="3" type="ORF">D7I43_03555</name>
</gene>